<keyword evidence="3" id="KW-1185">Reference proteome</keyword>
<dbReference type="EMBL" id="BAAABM010000009">
    <property type="protein sequence ID" value="GAA0327446.1"/>
    <property type="molecule type" value="Genomic_DNA"/>
</dbReference>
<evidence type="ECO:0000313" key="2">
    <source>
        <dbReference type="EMBL" id="GAA0327446.1"/>
    </source>
</evidence>
<dbReference type="InterPro" id="IPR036374">
    <property type="entry name" value="OxRdtase_Mopterin-bd_sf"/>
</dbReference>
<accession>A0ABP3FY83</accession>
<evidence type="ECO:0000313" key="3">
    <source>
        <dbReference type="Proteomes" id="UP001501822"/>
    </source>
</evidence>
<organism evidence="2 3">
    <name type="scientific">Actinoallomurus spadix</name>
    <dbReference type="NCBI Taxonomy" id="79912"/>
    <lineage>
        <taxon>Bacteria</taxon>
        <taxon>Bacillati</taxon>
        <taxon>Actinomycetota</taxon>
        <taxon>Actinomycetes</taxon>
        <taxon>Streptosporangiales</taxon>
        <taxon>Thermomonosporaceae</taxon>
        <taxon>Actinoallomurus</taxon>
    </lineage>
</organism>
<evidence type="ECO:0000259" key="1">
    <source>
        <dbReference type="Pfam" id="PF00174"/>
    </source>
</evidence>
<comment type="caution">
    <text evidence="2">The sequence shown here is derived from an EMBL/GenBank/DDBJ whole genome shotgun (WGS) entry which is preliminary data.</text>
</comment>
<proteinExistence type="predicted"/>
<dbReference type="SUPFAM" id="SSF56524">
    <property type="entry name" value="Oxidoreductase molybdopterin-binding domain"/>
    <property type="match status" value="1"/>
</dbReference>
<dbReference type="Proteomes" id="UP001501822">
    <property type="component" value="Unassembled WGS sequence"/>
</dbReference>
<name>A0ABP3FY83_9ACTN</name>
<gene>
    <name evidence="2" type="ORF">GCM10010151_16750</name>
</gene>
<sequence>MGRRVVLGMVGLGAVGVAVGARVQSGVNRAVGPVGARVSGLIPAAGGFRFYSVVDSVRRVAPADYRLTVGGLVEHPRTFRFADLRALPQTRRTDDFHCVTGWTVPDVAWAGVALPDLLDVVGVRPEARGVRFTSFDGAYTETLTLEQARRRDVIVATSMQGGPVSHEHGGPVRMYVAPMYGYKSIKWLGGIDLVDRVRPGYWETRGYDVDAWIGRSNGYTS</sequence>
<dbReference type="Gene3D" id="3.90.420.10">
    <property type="entry name" value="Oxidoreductase, molybdopterin-binding domain"/>
    <property type="match status" value="1"/>
</dbReference>
<dbReference type="Pfam" id="PF00174">
    <property type="entry name" value="Oxidored_molyb"/>
    <property type="match status" value="1"/>
</dbReference>
<feature type="domain" description="Oxidoreductase molybdopterin-binding" evidence="1">
    <location>
        <begin position="57"/>
        <end position="202"/>
    </location>
</feature>
<protein>
    <recommendedName>
        <fullName evidence="1">Oxidoreductase molybdopterin-binding domain-containing protein</fullName>
    </recommendedName>
</protein>
<dbReference type="InterPro" id="IPR000572">
    <property type="entry name" value="OxRdtase_Mopterin-bd_dom"/>
</dbReference>
<reference evidence="3" key="1">
    <citation type="journal article" date="2019" name="Int. J. Syst. Evol. Microbiol.">
        <title>The Global Catalogue of Microorganisms (GCM) 10K type strain sequencing project: providing services to taxonomists for standard genome sequencing and annotation.</title>
        <authorList>
            <consortium name="The Broad Institute Genomics Platform"/>
            <consortium name="The Broad Institute Genome Sequencing Center for Infectious Disease"/>
            <person name="Wu L."/>
            <person name="Ma J."/>
        </authorList>
    </citation>
    <scope>NUCLEOTIDE SEQUENCE [LARGE SCALE GENOMIC DNA]</scope>
    <source>
        <strain evidence="3">JCM 3146</strain>
    </source>
</reference>
<dbReference type="PANTHER" id="PTHR43032">
    <property type="entry name" value="PROTEIN-METHIONINE-SULFOXIDE REDUCTASE"/>
    <property type="match status" value="1"/>
</dbReference>
<dbReference type="PANTHER" id="PTHR43032:SF4">
    <property type="entry name" value="OXIDOREDUCTASE MOLYBDOPTERIN-BINDING DOMAIN-CONTAINING PROTEIN"/>
    <property type="match status" value="1"/>
</dbReference>